<dbReference type="RefSeq" id="WP_038287512.1">
    <property type="nucleotide sequence ID" value="NZ_BAVR01000009.1"/>
</dbReference>
<dbReference type="InterPro" id="IPR014245">
    <property type="entry name" value="Spore_III_AF"/>
</dbReference>
<gene>
    <name evidence="2" type="ORF">JCM21531_1037</name>
</gene>
<dbReference type="NCBIfam" id="TIGR02896">
    <property type="entry name" value="spore_III_AF"/>
    <property type="match status" value="1"/>
</dbReference>
<reference evidence="2" key="1">
    <citation type="journal article" date="2014" name="Genome Announc.">
        <title>Draft Genome Sequence of Clostridium straminisolvens Strain JCM 21531T, Isolated from a Cellulose-Degrading Bacterial Community.</title>
        <authorList>
            <person name="Yuki M."/>
            <person name="Oshima K."/>
            <person name="Suda W."/>
            <person name="Sakamoto M."/>
            <person name="Kitamura K."/>
            <person name="Iida T."/>
            <person name="Hattori M."/>
            <person name="Ohkuma M."/>
        </authorList>
    </citation>
    <scope>NUCLEOTIDE SEQUENCE [LARGE SCALE GENOMIC DNA]</scope>
    <source>
        <strain evidence="2">JCM 21531</strain>
    </source>
</reference>
<dbReference type="AlphaFoldDB" id="W4V4H3"/>
<accession>W4V4H3</accession>
<feature type="transmembrane region" description="Helical" evidence="1">
    <location>
        <begin position="7"/>
        <end position="28"/>
    </location>
</feature>
<protein>
    <submittedName>
        <fullName evidence="2">Stage III sporulation protein AF</fullName>
    </submittedName>
</protein>
<evidence type="ECO:0000256" key="1">
    <source>
        <dbReference type="SAM" id="Phobius"/>
    </source>
</evidence>
<keyword evidence="1" id="KW-1133">Transmembrane helix</keyword>
<dbReference type="Proteomes" id="UP000019109">
    <property type="component" value="Unassembled WGS sequence"/>
</dbReference>
<comment type="caution">
    <text evidence="2">The sequence shown here is derived from an EMBL/GenBank/DDBJ whole genome shotgun (WGS) entry which is preliminary data.</text>
</comment>
<proteinExistence type="predicted"/>
<sequence>MIEFLKNWVLNIVTLVVFIMLIEMLIPSGKLKKIVNLVTGFILVIGLINPLLELIGRRIDLTEFQMAGSNYIDKKEVKINSEVLEERQIRQITNVYREKIISQLKSITQDIEGIREAEADVIINEDYTSERFGEVKKVYLYLSLENASEEIKHVLSVKKVEIDLGQSEDVTTSHEKQLDEKIRVELEDRVTRLLNVPKDNIVISLVED</sequence>
<dbReference type="EMBL" id="BAVR01000009">
    <property type="protein sequence ID" value="GAE87649.1"/>
    <property type="molecule type" value="Genomic_DNA"/>
</dbReference>
<dbReference type="STRING" id="1294263.JCM21531_1037"/>
<organism evidence="2 3">
    <name type="scientific">Acetivibrio straminisolvens JCM 21531</name>
    <dbReference type="NCBI Taxonomy" id="1294263"/>
    <lineage>
        <taxon>Bacteria</taxon>
        <taxon>Bacillati</taxon>
        <taxon>Bacillota</taxon>
        <taxon>Clostridia</taxon>
        <taxon>Eubacteriales</taxon>
        <taxon>Oscillospiraceae</taxon>
        <taxon>Acetivibrio</taxon>
    </lineage>
</organism>
<name>W4V4H3_9FIRM</name>
<dbReference type="OrthoDB" id="1738919at2"/>
<feature type="transmembrane region" description="Helical" evidence="1">
    <location>
        <begin position="34"/>
        <end position="52"/>
    </location>
</feature>
<evidence type="ECO:0000313" key="3">
    <source>
        <dbReference type="Proteomes" id="UP000019109"/>
    </source>
</evidence>
<evidence type="ECO:0000313" key="2">
    <source>
        <dbReference type="EMBL" id="GAE87649.1"/>
    </source>
</evidence>
<keyword evidence="1" id="KW-0812">Transmembrane</keyword>
<keyword evidence="3" id="KW-1185">Reference proteome</keyword>
<keyword evidence="1" id="KW-0472">Membrane</keyword>
<dbReference type="Pfam" id="PF09581">
    <property type="entry name" value="Spore_III_AF"/>
    <property type="match status" value="1"/>
</dbReference>